<dbReference type="GO" id="GO:0016740">
    <property type="term" value="F:transferase activity"/>
    <property type="evidence" value="ECO:0007669"/>
    <property type="project" value="UniProtKB-KW"/>
</dbReference>
<protein>
    <submittedName>
        <fullName evidence="1">Glycosyltransferase</fullName>
    </submittedName>
</protein>
<reference evidence="1 2" key="1">
    <citation type="submission" date="2019-04" db="EMBL/GenBank/DDBJ databases">
        <title>Chitiniphilus eburnea sp. nov., a novel chitinolytic bacterium isolated from aquaculture sludge.</title>
        <authorList>
            <person name="Sheng M."/>
        </authorList>
    </citation>
    <scope>NUCLEOTIDE SEQUENCE [LARGE SCALE GENOMIC DNA]</scope>
    <source>
        <strain evidence="1 2">HX-2-15</strain>
    </source>
</reference>
<dbReference type="Proteomes" id="UP000310016">
    <property type="component" value="Unassembled WGS sequence"/>
</dbReference>
<keyword evidence="2" id="KW-1185">Reference proteome</keyword>
<dbReference type="EMBL" id="SUMF01000002">
    <property type="protein sequence ID" value="TJZ77283.1"/>
    <property type="molecule type" value="Genomic_DNA"/>
</dbReference>
<evidence type="ECO:0000313" key="2">
    <source>
        <dbReference type="Proteomes" id="UP000310016"/>
    </source>
</evidence>
<dbReference type="CDD" id="cd03801">
    <property type="entry name" value="GT4_PimA-like"/>
    <property type="match status" value="1"/>
</dbReference>
<evidence type="ECO:0000313" key="1">
    <source>
        <dbReference type="EMBL" id="TJZ77283.1"/>
    </source>
</evidence>
<keyword evidence="1" id="KW-0808">Transferase</keyword>
<name>A0A4U0Q7Q9_9NEIS</name>
<dbReference type="AlphaFoldDB" id="A0A4U0Q7Q9"/>
<sequence>MQLKKTLPKLISPALKESQHVKSVLVVSYYAPSRGHAGGLRLLDLYAEIRKLRPELYLVLVTFEQADQDLQEMGCERIFDEIFRIPLSQMHKGFADEIPFRQADFDLVDLQYHQCGKLINASKQHWPLATVNFSPMESQLRACGILLTSNLLYLLGNVRTLCASVWHAAQELIHVKAADRVVTVSDSDRAAICHFKSKEQVFCIPTAVSRREFPKINAIASATQPVVVFFAYFGSKTNEEALLWYCQNVHPLVRSAVGSYRLRVVGRDLDPNLRSTCTLSGIDIVGTVETVQEALSGAAIGIAPALSGAGIRGKIHQYAMHGIPCVASSIACESLSYIHGESILVANDATSFADACISLLKDDQQRTALGRRAQQVCFTEYSWHSMADRIADAYLL</sequence>
<dbReference type="RefSeq" id="WP_136771759.1">
    <property type="nucleotide sequence ID" value="NZ_CP156074.1"/>
</dbReference>
<gene>
    <name evidence="1" type="ORF">FAZ21_02760</name>
</gene>
<dbReference type="SUPFAM" id="SSF53756">
    <property type="entry name" value="UDP-Glycosyltransferase/glycogen phosphorylase"/>
    <property type="match status" value="1"/>
</dbReference>
<organism evidence="1 2">
    <name type="scientific">Chitiniphilus eburneus</name>
    <dbReference type="NCBI Taxonomy" id="2571148"/>
    <lineage>
        <taxon>Bacteria</taxon>
        <taxon>Pseudomonadati</taxon>
        <taxon>Pseudomonadota</taxon>
        <taxon>Betaproteobacteria</taxon>
        <taxon>Neisseriales</taxon>
        <taxon>Chitinibacteraceae</taxon>
        <taxon>Chitiniphilus</taxon>
    </lineage>
</organism>
<accession>A0A4U0Q7Q9</accession>
<dbReference type="Gene3D" id="3.40.50.2000">
    <property type="entry name" value="Glycogen Phosphorylase B"/>
    <property type="match status" value="2"/>
</dbReference>
<comment type="caution">
    <text evidence="1">The sequence shown here is derived from an EMBL/GenBank/DDBJ whole genome shotgun (WGS) entry which is preliminary data.</text>
</comment>
<proteinExistence type="predicted"/>
<dbReference type="OrthoDB" id="9807209at2"/>
<dbReference type="Pfam" id="PF13692">
    <property type="entry name" value="Glyco_trans_1_4"/>
    <property type="match status" value="1"/>
</dbReference>
<dbReference type="PANTHER" id="PTHR12526">
    <property type="entry name" value="GLYCOSYLTRANSFERASE"/>
    <property type="match status" value="1"/>
</dbReference>